<keyword evidence="2" id="KW-0560">Oxidoreductase</keyword>
<evidence type="ECO:0000256" key="1">
    <source>
        <dbReference type="ARBA" id="ARBA00006484"/>
    </source>
</evidence>
<dbReference type="PANTHER" id="PTHR43477:SF1">
    <property type="entry name" value="DIHYDROANTICAPSIN 7-DEHYDROGENASE"/>
    <property type="match status" value="1"/>
</dbReference>
<dbReference type="GO" id="GO:0016491">
    <property type="term" value="F:oxidoreductase activity"/>
    <property type="evidence" value="ECO:0007669"/>
    <property type="project" value="UniProtKB-KW"/>
</dbReference>
<evidence type="ECO:0000313" key="4">
    <source>
        <dbReference type="Proteomes" id="UP000320876"/>
    </source>
</evidence>
<protein>
    <submittedName>
        <fullName evidence="3">NAD(P)-dependent dehydrogenase (Short-subunit alcohol dehydrogenase family)</fullName>
    </submittedName>
</protein>
<dbReference type="OrthoDB" id="9803333at2"/>
<comment type="caution">
    <text evidence="3">The sequence shown here is derived from an EMBL/GenBank/DDBJ whole genome shotgun (WGS) entry which is preliminary data.</text>
</comment>
<organism evidence="3 4">
    <name type="scientific">Amycolatopsis cihanbeyliensis</name>
    <dbReference type="NCBI Taxonomy" id="1128664"/>
    <lineage>
        <taxon>Bacteria</taxon>
        <taxon>Bacillati</taxon>
        <taxon>Actinomycetota</taxon>
        <taxon>Actinomycetes</taxon>
        <taxon>Pseudonocardiales</taxon>
        <taxon>Pseudonocardiaceae</taxon>
        <taxon>Amycolatopsis</taxon>
    </lineage>
</organism>
<sequence length="259" mass="27175">MNRFDGKKAVVTGGTHGIGMAVVKALLDGGAEVLLTGLNEENIQAARRELGSTAHVVRSDAASMTDIDALGKTVEDTFGQVDFVFVNVGFIRFDPLEKVTEDTYDKMFAVNTKGAFFTAQRLAPLVSEGGSFVFTTAVVTGLGFVATSVGTGMKAAVRAFTRVFAAELVPRSIRVNAVSPGFTQTPTMGIAGISDELRAANQSEGEEMTPMGRFGLPEEVATAVLFLGFDATFTTGIELAVDGGLGQGLETPHGDVMTH</sequence>
<dbReference type="FunFam" id="3.40.50.720:FF:000084">
    <property type="entry name" value="Short-chain dehydrogenase reductase"/>
    <property type="match status" value="1"/>
</dbReference>
<name>A0A542DS16_AMYCI</name>
<dbReference type="SUPFAM" id="SSF51735">
    <property type="entry name" value="NAD(P)-binding Rossmann-fold domains"/>
    <property type="match status" value="1"/>
</dbReference>
<evidence type="ECO:0000256" key="2">
    <source>
        <dbReference type="ARBA" id="ARBA00023002"/>
    </source>
</evidence>
<evidence type="ECO:0000313" key="3">
    <source>
        <dbReference type="EMBL" id="TQJ05907.1"/>
    </source>
</evidence>
<dbReference type="InterPro" id="IPR051122">
    <property type="entry name" value="SDR_DHRS6-like"/>
</dbReference>
<accession>A0A542DS16</accession>
<dbReference type="AlphaFoldDB" id="A0A542DS16"/>
<dbReference type="PRINTS" id="PR00081">
    <property type="entry name" value="GDHRDH"/>
</dbReference>
<reference evidence="3 4" key="1">
    <citation type="submission" date="2019-06" db="EMBL/GenBank/DDBJ databases">
        <title>Sequencing the genomes of 1000 actinobacteria strains.</title>
        <authorList>
            <person name="Klenk H.-P."/>
        </authorList>
    </citation>
    <scope>NUCLEOTIDE SEQUENCE [LARGE SCALE GENOMIC DNA]</scope>
    <source>
        <strain evidence="3 4">DSM 45679</strain>
    </source>
</reference>
<dbReference type="InterPro" id="IPR036291">
    <property type="entry name" value="NAD(P)-bd_dom_sf"/>
</dbReference>
<proteinExistence type="inferred from homology"/>
<gene>
    <name evidence="3" type="ORF">FB471_5752</name>
</gene>
<keyword evidence="4" id="KW-1185">Reference proteome</keyword>
<dbReference type="RefSeq" id="WP_142001371.1">
    <property type="nucleotide sequence ID" value="NZ_VFML01000001.1"/>
</dbReference>
<comment type="similarity">
    <text evidence="1">Belongs to the short-chain dehydrogenases/reductases (SDR) family.</text>
</comment>
<dbReference type="InterPro" id="IPR002347">
    <property type="entry name" value="SDR_fam"/>
</dbReference>
<dbReference type="Proteomes" id="UP000320876">
    <property type="component" value="Unassembled WGS sequence"/>
</dbReference>
<dbReference type="EMBL" id="VFML01000001">
    <property type="protein sequence ID" value="TQJ05907.1"/>
    <property type="molecule type" value="Genomic_DNA"/>
</dbReference>
<dbReference type="Pfam" id="PF13561">
    <property type="entry name" value="adh_short_C2"/>
    <property type="match status" value="1"/>
</dbReference>
<dbReference type="CDD" id="cd05233">
    <property type="entry name" value="SDR_c"/>
    <property type="match status" value="1"/>
</dbReference>
<dbReference type="Gene3D" id="3.40.50.720">
    <property type="entry name" value="NAD(P)-binding Rossmann-like Domain"/>
    <property type="match status" value="1"/>
</dbReference>
<dbReference type="PANTHER" id="PTHR43477">
    <property type="entry name" value="DIHYDROANTICAPSIN 7-DEHYDROGENASE"/>
    <property type="match status" value="1"/>
</dbReference>